<reference evidence="7" key="1">
    <citation type="journal article" date="2019" name="Int. J. Syst. Evol. Microbiol.">
        <title>The Global Catalogue of Microorganisms (GCM) 10K type strain sequencing project: providing services to taxonomists for standard genome sequencing and annotation.</title>
        <authorList>
            <consortium name="The Broad Institute Genomics Platform"/>
            <consortium name="The Broad Institute Genome Sequencing Center for Infectious Disease"/>
            <person name="Wu L."/>
            <person name="Ma J."/>
        </authorList>
    </citation>
    <scope>NUCLEOTIDE SEQUENCE [LARGE SCALE GENOMIC DNA]</scope>
    <source>
        <strain evidence="7">CECT 7184</strain>
    </source>
</reference>
<comment type="caution">
    <text evidence="6">The sequence shown here is derived from an EMBL/GenBank/DDBJ whole genome shotgun (WGS) entry which is preliminary data.</text>
</comment>
<keyword evidence="3" id="KW-0804">Transcription</keyword>
<dbReference type="PANTHER" id="PTHR30136:SF35">
    <property type="entry name" value="HTH-TYPE TRANSCRIPTIONAL REGULATOR RV1719"/>
    <property type="match status" value="1"/>
</dbReference>
<evidence type="ECO:0000313" key="7">
    <source>
        <dbReference type="Proteomes" id="UP001596142"/>
    </source>
</evidence>
<dbReference type="InterPro" id="IPR036390">
    <property type="entry name" value="WH_DNA-bd_sf"/>
</dbReference>
<dbReference type="Gene3D" id="3.30.450.40">
    <property type="match status" value="1"/>
</dbReference>
<evidence type="ECO:0000259" key="4">
    <source>
        <dbReference type="PROSITE" id="PS51077"/>
    </source>
</evidence>
<dbReference type="InterPro" id="IPR036388">
    <property type="entry name" value="WH-like_DNA-bd_sf"/>
</dbReference>
<dbReference type="InterPro" id="IPR050707">
    <property type="entry name" value="HTH_MetabolicPath_Reg"/>
</dbReference>
<dbReference type="InterPro" id="IPR029016">
    <property type="entry name" value="GAF-like_dom_sf"/>
</dbReference>
<evidence type="ECO:0000256" key="3">
    <source>
        <dbReference type="ARBA" id="ARBA00023163"/>
    </source>
</evidence>
<dbReference type="Pfam" id="PF01614">
    <property type="entry name" value="IclR_C"/>
    <property type="match status" value="1"/>
</dbReference>
<dbReference type="SUPFAM" id="SSF55781">
    <property type="entry name" value="GAF domain-like"/>
    <property type="match status" value="1"/>
</dbReference>
<dbReference type="Proteomes" id="UP001596142">
    <property type="component" value="Unassembled WGS sequence"/>
</dbReference>
<keyword evidence="1" id="KW-0805">Transcription regulation</keyword>
<dbReference type="EMBL" id="JBHSOZ010000003">
    <property type="protein sequence ID" value="MFC5711695.1"/>
    <property type="molecule type" value="Genomic_DNA"/>
</dbReference>
<dbReference type="Gene3D" id="1.10.10.10">
    <property type="entry name" value="Winged helix-like DNA-binding domain superfamily/Winged helix DNA-binding domain"/>
    <property type="match status" value="1"/>
</dbReference>
<dbReference type="InterPro" id="IPR005471">
    <property type="entry name" value="Tscrpt_reg_IclR_N"/>
</dbReference>
<organism evidence="6 7">
    <name type="scientific">Thalassorhabdus alkalitolerans</name>
    <dbReference type="NCBI Taxonomy" id="2282697"/>
    <lineage>
        <taxon>Bacteria</taxon>
        <taxon>Bacillati</taxon>
        <taxon>Bacillota</taxon>
        <taxon>Bacilli</taxon>
        <taxon>Bacillales</taxon>
        <taxon>Bacillaceae</taxon>
        <taxon>Thalassorhabdus</taxon>
    </lineage>
</organism>
<feature type="domain" description="IclR-ED" evidence="5">
    <location>
        <begin position="72"/>
        <end position="254"/>
    </location>
</feature>
<feature type="domain" description="HTH iclR-type" evidence="4">
    <location>
        <begin position="8"/>
        <end position="71"/>
    </location>
</feature>
<dbReference type="PANTHER" id="PTHR30136">
    <property type="entry name" value="HELIX-TURN-HELIX TRANSCRIPTIONAL REGULATOR, ICLR FAMILY"/>
    <property type="match status" value="1"/>
</dbReference>
<keyword evidence="2" id="KW-0238">DNA-binding</keyword>
<evidence type="ECO:0000256" key="1">
    <source>
        <dbReference type="ARBA" id="ARBA00023015"/>
    </source>
</evidence>
<dbReference type="RefSeq" id="WP_385938316.1">
    <property type="nucleotide sequence ID" value="NZ_JBHSOZ010000003.1"/>
</dbReference>
<proteinExistence type="predicted"/>
<evidence type="ECO:0000256" key="2">
    <source>
        <dbReference type="ARBA" id="ARBA00023125"/>
    </source>
</evidence>
<sequence length="258" mass="29712">MSSEKYRLSSVTNAMRILNIFKINKNKELSVTDIASQTNVPKSTAHRLITTLRKEGFLSQNPRTGKYRLGLALLTLGGVISVHKEIYREAFPYVEQLVRKIDETCHICLLEEQHVVYYYRVHRKAPEHLVTQEGRKSPVHCTSEGLLLLAFQESSYQERVLSEPLYRFTRYTITDPEKIRSRLSTIAAEGVAISEGEYFEGYTSISVPIRDYSYNVVSSLTLVSQTNRLKQKQYSYYVKQLRLTAYEISEALGYYGNI</sequence>
<gene>
    <name evidence="6" type="ORF">ACFPU1_02760</name>
</gene>
<keyword evidence="7" id="KW-1185">Reference proteome</keyword>
<dbReference type="SMART" id="SM00346">
    <property type="entry name" value="HTH_ICLR"/>
    <property type="match status" value="1"/>
</dbReference>
<dbReference type="SUPFAM" id="SSF46785">
    <property type="entry name" value="Winged helix' DNA-binding domain"/>
    <property type="match status" value="1"/>
</dbReference>
<dbReference type="PROSITE" id="PS51077">
    <property type="entry name" value="HTH_ICLR"/>
    <property type="match status" value="1"/>
</dbReference>
<name>A0ABW0YJY9_9BACI</name>
<evidence type="ECO:0000313" key="6">
    <source>
        <dbReference type="EMBL" id="MFC5711695.1"/>
    </source>
</evidence>
<dbReference type="InterPro" id="IPR014757">
    <property type="entry name" value="Tscrpt_reg_IclR_C"/>
</dbReference>
<dbReference type="PROSITE" id="PS51078">
    <property type="entry name" value="ICLR_ED"/>
    <property type="match status" value="1"/>
</dbReference>
<evidence type="ECO:0000259" key="5">
    <source>
        <dbReference type="PROSITE" id="PS51078"/>
    </source>
</evidence>
<protein>
    <submittedName>
        <fullName evidence="6">IclR family transcriptional regulator</fullName>
    </submittedName>
</protein>
<dbReference type="Pfam" id="PF09339">
    <property type="entry name" value="HTH_IclR"/>
    <property type="match status" value="1"/>
</dbReference>
<accession>A0ABW0YJY9</accession>